<protein>
    <submittedName>
        <fullName evidence="2">Flavodoxin-like protein</fullName>
    </submittedName>
</protein>
<reference evidence="2 3" key="1">
    <citation type="submission" date="2019-03" db="EMBL/GenBank/DDBJ databases">
        <title>Genomic Encyclopedia of Type Strains, Phase IV (KMG-IV): sequencing the most valuable type-strain genomes for metagenomic binning, comparative biology and taxonomic classification.</title>
        <authorList>
            <person name="Goeker M."/>
        </authorList>
    </citation>
    <scope>NUCLEOTIDE SEQUENCE [LARGE SCALE GENOMIC DNA]</scope>
    <source>
        <strain evidence="2 3">DSM 28559</strain>
    </source>
</reference>
<evidence type="ECO:0000259" key="1">
    <source>
        <dbReference type="Pfam" id="PF12682"/>
    </source>
</evidence>
<keyword evidence="3" id="KW-1185">Reference proteome</keyword>
<comment type="caution">
    <text evidence="2">The sequence shown here is derived from an EMBL/GenBank/DDBJ whole genome shotgun (WGS) entry which is preliminary data.</text>
</comment>
<dbReference type="Proteomes" id="UP000295711">
    <property type="component" value="Unassembled WGS sequence"/>
</dbReference>
<feature type="domain" description="Flavodoxin-like" evidence="1">
    <location>
        <begin position="3"/>
        <end position="88"/>
    </location>
</feature>
<accession>A0A4R2LB60</accession>
<dbReference type="InterPro" id="IPR008254">
    <property type="entry name" value="Flavodoxin/NO_synth"/>
</dbReference>
<dbReference type="Pfam" id="PF12682">
    <property type="entry name" value="Flavodoxin_4"/>
    <property type="match status" value="1"/>
</dbReference>
<evidence type="ECO:0000313" key="2">
    <source>
        <dbReference type="EMBL" id="TCO83550.1"/>
    </source>
</evidence>
<dbReference type="PANTHER" id="PTHR39201">
    <property type="entry name" value="EXPORTED PROTEIN-RELATED"/>
    <property type="match status" value="1"/>
</dbReference>
<dbReference type="Gene3D" id="3.40.50.360">
    <property type="match status" value="1"/>
</dbReference>
<dbReference type="GO" id="GO:0010181">
    <property type="term" value="F:FMN binding"/>
    <property type="evidence" value="ECO:0007669"/>
    <property type="project" value="InterPro"/>
</dbReference>
<evidence type="ECO:0000313" key="3">
    <source>
        <dbReference type="Proteomes" id="UP000295711"/>
    </source>
</evidence>
<dbReference type="RefSeq" id="WP_132093062.1">
    <property type="nucleotide sequence ID" value="NZ_JANKAQ010000013.1"/>
</dbReference>
<dbReference type="InterPro" id="IPR029039">
    <property type="entry name" value="Flavoprotein-like_sf"/>
</dbReference>
<organism evidence="2 3">
    <name type="scientific">Frisingicoccus caecimuris</name>
    <dbReference type="NCBI Taxonomy" id="1796636"/>
    <lineage>
        <taxon>Bacteria</taxon>
        <taxon>Bacillati</taxon>
        <taxon>Bacillota</taxon>
        <taxon>Clostridia</taxon>
        <taxon>Lachnospirales</taxon>
        <taxon>Lachnospiraceae</taxon>
        <taxon>Frisingicoccus</taxon>
    </lineage>
</organism>
<dbReference type="EMBL" id="SLXA01000012">
    <property type="protein sequence ID" value="TCO83550.1"/>
    <property type="molecule type" value="Genomic_DNA"/>
</dbReference>
<sequence length="125" mass="14512">MSKKLVAYFSATGITARVAENLADSIGADLFAIIPTPGYTKENLDWMDKSSRSSVKMRNESCRPEIAYKRDNMSEYDMIFVGFPIWLAYHKLIQCTLGCQRVHFYDYPYSKNDRVHLPRIYGILW</sequence>
<dbReference type="SUPFAM" id="SSF52218">
    <property type="entry name" value="Flavoproteins"/>
    <property type="match status" value="1"/>
</dbReference>
<gene>
    <name evidence="2" type="ORF">EV212_11225</name>
</gene>
<name>A0A4R2LB60_9FIRM</name>
<dbReference type="OrthoDB" id="9806505at2"/>
<proteinExistence type="predicted"/>
<dbReference type="GO" id="GO:0016651">
    <property type="term" value="F:oxidoreductase activity, acting on NAD(P)H"/>
    <property type="evidence" value="ECO:0007669"/>
    <property type="project" value="UniProtKB-ARBA"/>
</dbReference>
<dbReference type="AlphaFoldDB" id="A0A4R2LB60"/>
<dbReference type="PANTHER" id="PTHR39201:SF1">
    <property type="entry name" value="FLAVODOXIN-LIKE DOMAIN-CONTAINING PROTEIN"/>
    <property type="match status" value="1"/>
</dbReference>